<dbReference type="Pfam" id="PF00071">
    <property type="entry name" value="Ras"/>
    <property type="match status" value="1"/>
</dbReference>
<dbReference type="InParanoid" id="A0A1V9XFR3"/>
<dbReference type="InterPro" id="IPR027417">
    <property type="entry name" value="P-loop_NTPase"/>
</dbReference>
<name>A0A1V9XFR3_9ACAR</name>
<dbReference type="OrthoDB" id="6513016at2759"/>
<dbReference type="Gene3D" id="3.40.50.300">
    <property type="entry name" value="P-loop containing nucleotide triphosphate hydrolases"/>
    <property type="match status" value="1"/>
</dbReference>
<keyword evidence="1" id="KW-0472">Membrane</keyword>
<dbReference type="GO" id="GO:0003924">
    <property type="term" value="F:GTPase activity"/>
    <property type="evidence" value="ECO:0007669"/>
    <property type="project" value="InterPro"/>
</dbReference>
<evidence type="ECO:0000313" key="3">
    <source>
        <dbReference type="Proteomes" id="UP000192247"/>
    </source>
</evidence>
<comment type="caution">
    <text evidence="2">The sequence shown here is derived from an EMBL/GenBank/DDBJ whole genome shotgun (WGS) entry which is preliminary data.</text>
</comment>
<dbReference type="Proteomes" id="UP000192247">
    <property type="component" value="Unassembled WGS sequence"/>
</dbReference>
<organism evidence="2 3">
    <name type="scientific">Tropilaelaps mercedesae</name>
    <dbReference type="NCBI Taxonomy" id="418985"/>
    <lineage>
        <taxon>Eukaryota</taxon>
        <taxon>Metazoa</taxon>
        <taxon>Ecdysozoa</taxon>
        <taxon>Arthropoda</taxon>
        <taxon>Chelicerata</taxon>
        <taxon>Arachnida</taxon>
        <taxon>Acari</taxon>
        <taxon>Parasitiformes</taxon>
        <taxon>Mesostigmata</taxon>
        <taxon>Gamasina</taxon>
        <taxon>Dermanyssoidea</taxon>
        <taxon>Laelapidae</taxon>
        <taxon>Tropilaelaps</taxon>
    </lineage>
</organism>
<protein>
    <submittedName>
        <fullName evidence="2">Down syndrome cell adhesion molecule protein Dscam2-like</fullName>
    </submittedName>
</protein>
<keyword evidence="3" id="KW-1185">Reference proteome</keyword>
<dbReference type="InterPro" id="IPR001806">
    <property type="entry name" value="Small_GTPase"/>
</dbReference>
<dbReference type="AlphaFoldDB" id="A0A1V9XFR3"/>
<dbReference type="STRING" id="418985.A0A1V9XFR3"/>
<dbReference type="EMBL" id="MNPL01012236">
    <property type="protein sequence ID" value="OQR72243.1"/>
    <property type="molecule type" value="Genomic_DNA"/>
</dbReference>
<keyword evidence="1" id="KW-0812">Transmembrane</keyword>
<feature type="transmembrane region" description="Helical" evidence="1">
    <location>
        <begin position="287"/>
        <end position="313"/>
    </location>
</feature>
<sequence>MNRANSWRSEGGIRHDRIDLFLFGQEDVGIDSLINSWMGDMRGRTLCLDGRKKRLRVRKVCDETELRNYIRISQSRPHGVLFVFDVSLKETFMYMIALLEKLRPVFNSNTIRYLVGTKRDLRTGSNDDPNEATVEDAVMVAMRNLMRYRETSAVSDVHRLGLRLENQSLMANLGSYMSLPRKGGEDLIMEFDRKLSVDSDSSELSSDVSSGSDLGDYIKIERWWVIPRCGGNAAMSNRFAPCEDPLNDLNDSTSHDAMAQRLYSPPLSINLELDGTIKVNSRGRHQILIDIIGVWRELVALLVELMILVFGYFQNWTLYKCTSE</sequence>
<dbReference type="SUPFAM" id="SSF52540">
    <property type="entry name" value="P-loop containing nucleoside triphosphate hydrolases"/>
    <property type="match status" value="1"/>
</dbReference>
<accession>A0A1V9XFR3</accession>
<dbReference type="GO" id="GO:0005525">
    <property type="term" value="F:GTP binding"/>
    <property type="evidence" value="ECO:0007669"/>
    <property type="project" value="InterPro"/>
</dbReference>
<reference evidence="2 3" key="1">
    <citation type="journal article" date="2017" name="Gigascience">
        <title>Draft genome of the honey bee ectoparasitic mite, Tropilaelaps mercedesae, is shaped by the parasitic life history.</title>
        <authorList>
            <person name="Dong X."/>
            <person name="Armstrong S.D."/>
            <person name="Xia D."/>
            <person name="Makepeace B.L."/>
            <person name="Darby A.C."/>
            <person name="Kadowaki T."/>
        </authorList>
    </citation>
    <scope>NUCLEOTIDE SEQUENCE [LARGE SCALE GENOMIC DNA]</scope>
    <source>
        <strain evidence="2">Wuxi-XJTLU</strain>
    </source>
</reference>
<gene>
    <name evidence="2" type="ORF">BIW11_10512</name>
</gene>
<evidence type="ECO:0000256" key="1">
    <source>
        <dbReference type="SAM" id="Phobius"/>
    </source>
</evidence>
<proteinExistence type="predicted"/>
<keyword evidence="1" id="KW-1133">Transmembrane helix</keyword>
<evidence type="ECO:0000313" key="2">
    <source>
        <dbReference type="EMBL" id="OQR72243.1"/>
    </source>
</evidence>